<organism evidence="1 2">
    <name type="scientific">Peronospora destructor</name>
    <dbReference type="NCBI Taxonomy" id="86335"/>
    <lineage>
        <taxon>Eukaryota</taxon>
        <taxon>Sar</taxon>
        <taxon>Stramenopiles</taxon>
        <taxon>Oomycota</taxon>
        <taxon>Peronosporomycetes</taxon>
        <taxon>Peronosporales</taxon>
        <taxon>Peronosporaceae</taxon>
        <taxon>Peronospora</taxon>
    </lineage>
</organism>
<keyword evidence="2" id="KW-1185">Reference proteome</keyword>
<proteinExistence type="predicted"/>
<evidence type="ECO:0000313" key="2">
    <source>
        <dbReference type="Proteomes" id="UP001162029"/>
    </source>
</evidence>
<comment type="caution">
    <text evidence="1">The sequence shown here is derived from an EMBL/GenBank/DDBJ whole genome shotgun (WGS) entry which is preliminary data.</text>
</comment>
<reference evidence="1" key="1">
    <citation type="submission" date="2022-12" db="EMBL/GenBank/DDBJ databases">
        <authorList>
            <person name="Webb A."/>
        </authorList>
    </citation>
    <scope>NUCLEOTIDE SEQUENCE</scope>
    <source>
        <strain evidence="1">Pd1</strain>
    </source>
</reference>
<gene>
    <name evidence="1" type="ORF">PDE001_LOCUS4500</name>
</gene>
<accession>A0AAV0U0G8</accession>
<dbReference type="PROSITE" id="PS51257">
    <property type="entry name" value="PROKAR_LIPOPROTEIN"/>
    <property type="match status" value="1"/>
</dbReference>
<sequence length="197" mass="21963">MESRALRPISKAVVAAGTAGAIATACWLLNRILDDDELKRTDVATSYLNLKATTTFDDYNTTANYHQQRECDADESFALLPVVSDSDNEFNEDAMDYTTDYFTPHYDVCIVSINVEAVDVPFNDLSECRLCRAATESYDTIGAGIQLGKTTRTLSFSNTETSSNNSMLSLSSECGEEEKIQRIQTCSKSRQWLYVRL</sequence>
<protein>
    <submittedName>
        <fullName evidence="1">Uncharacterized protein</fullName>
    </submittedName>
</protein>
<dbReference type="AlphaFoldDB" id="A0AAV0U0G8"/>
<dbReference type="EMBL" id="CANTFM010000812">
    <property type="protein sequence ID" value="CAI5730412.1"/>
    <property type="molecule type" value="Genomic_DNA"/>
</dbReference>
<name>A0AAV0U0G8_9STRA</name>
<evidence type="ECO:0000313" key="1">
    <source>
        <dbReference type="EMBL" id="CAI5730412.1"/>
    </source>
</evidence>
<dbReference type="Proteomes" id="UP001162029">
    <property type="component" value="Unassembled WGS sequence"/>
</dbReference>